<gene>
    <name evidence="2" type="ORF">CDV49_11950</name>
</gene>
<dbReference type="InterPro" id="IPR003346">
    <property type="entry name" value="Transposase_20"/>
</dbReference>
<dbReference type="GO" id="GO:0004803">
    <property type="term" value="F:transposase activity"/>
    <property type="evidence" value="ECO:0007669"/>
    <property type="project" value="InterPro"/>
</dbReference>
<proteinExistence type="predicted"/>
<feature type="domain" description="Transposase IS116/IS110/IS902 C-terminal" evidence="1">
    <location>
        <begin position="11"/>
        <end position="58"/>
    </location>
</feature>
<comment type="caution">
    <text evidence="2">The sequence shown here is derived from an EMBL/GenBank/DDBJ whole genome shotgun (WGS) entry which is preliminary data.</text>
</comment>
<dbReference type="InterPro" id="IPR047650">
    <property type="entry name" value="Transpos_IS110"/>
</dbReference>
<dbReference type="PANTHER" id="PTHR33055:SF3">
    <property type="entry name" value="PUTATIVE TRANSPOSASE FOR IS117-RELATED"/>
    <property type="match status" value="1"/>
</dbReference>
<dbReference type="GO" id="GO:0006313">
    <property type="term" value="P:DNA transposition"/>
    <property type="evidence" value="ECO:0007669"/>
    <property type="project" value="InterPro"/>
</dbReference>
<reference evidence="2 3" key="1">
    <citation type="submission" date="2016-12" db="EMBL/GenBank/DDBJ databases">
        <title>Comparison of Traditional DNA-DNA Hybridization with In Silico Genomic Analysis.</title>
        <authorList>
            <person name="Nicholson A.C."/>
            <person name="Humrighouse B.W."/>
            <person name="Graziano J."/>
            <person name="Lasker B."/>
            <person name="Whitney A.M."/>
            <person name="Mcquiston J.R."/>
        </authorList>
    </citation>
    <scope>NUCLEOTIDE SEQUENCE [LARGE SCALE GENOMIC DNA]</scope>
    <source>
        <strain evidence="2 3">H2240</strain>
    </source>
</reference>
<dbReference type="Pfam" id="PF02371">
    <property type="entry name" value="Transposase_20"/>
    <property type="match status" value="1"/>
</dbReference>
<evidence type="ECO:0000313" key="3">
    <source>
        <dbReference type="Proteomes" id="UP000196878"/>
    </source>
</evidence>
<dbReference type="GO" id="GO:0003677">
    <property type="term" value="F:DNA binding"/>
    <property type="evidence" value="ECO:0007669"/>
    <property type="project" value="InterPro"/>
</dbReference>
<sequence>MTSPGRTRFSAAWLGLVPAQYSTKGRTILGRITKRCSRYLRVLLVQAAKVIMMRRARWPDFSFGAWLTGAVARMPRSKAAIALANKLARTAWSILRHGTRFDAPRDMALDAI</sequence>
<evidence type="ECO:0000313" key="2">
    <source>
        <dbReference type="EMBL" id="OWJ77167.1"/>
    </source>
</evidence>
<dbReference type="PANTHER" id="PTHR33055">
    <property type="entry name" value="TRANSPOSASE FOR INSERTION SEQUENCE ELEMENT IS1111A"/>
    <property type="match status" value="1"/>
</dbReference>
<organism evidence="2 3">
    <name type="scientific">Haematobacter genomosp. 1</name>
    <dbReference type="NCBI Taxonomy" id="366618"/>
    <lineage>
        <taxon>Bacteria</taxon>
        <taxon>Pseudomonadati</taxon>
        <taxon>Pseudomonadota</taxon>
        <taxon>Alphaproteobacteria</taxon>
        <taxon>Rhodobacterales</taxon>
        <taxon>Paracoccaceae</taxon>
        <taxon>Haematobacter</taxon>
    </lineage>
</organism>
<dbReference type="AlphaFoldDB" id="A0A212AAJ4"/>
<name>A0A212AAJ4_9RHOB</name>
<accession>A0A212AAJ4</accession>
<dbReference type="Proteomes" id="UP000196878">
    <property type="component" value="Unassembled WGS sequence"/>
</dbReference>
<keyword evidence="3" id="KW-1185">Reference proteome</keyword>
<evidence type="ECO:0000259" key="1">
    <source>
        <dbReference type="Pfam" id="PF02371"/>
    </source>
</evidence>
<protein>
    <recommendedName>
        <fullName evidence="1">Transposase IS116/IS110/IS902 C-terminal domain-containing protein</fullName>
    </recommendedName>
</protein>
<dbReference type="EMBL" id="NIPW01000023">
    <property type="protein sequence ID" value="OWJ77167.1"/>
    <property type="molecule type" value="Genomic_DNA"/>
</dbReference>